<evidence type="ECO:0000256" key="4">
    <source>
        <dbReference type="ARBA" id="ARBA00023136"/>
    </source>
</evidence>
<proteinExistence type="inferred from homology"/>
<sequence length="566" mass="63710">MKNSINKVMGFVLAGSLVFTACDKKLSEYNPTGLTPDVTYTTAKGFETLVNATYTYTRFWYGKEEGYGLSEMGTDIWTNGTGDVFPQLSRYDNLQGSNTTALNLEWDNFYAAIYLCNTGISKIGGIPDYTAKQKTQREAELRFMRAFYYWHIVETWGGVHFTTEATAPGVIESTANKTPVETFYTQIFEDLNFAVKNLPATATDYGRPTATIPVAKAFLARMYLTRGMNAEAAAMADDLIKNPDYMLLPKFADLWSMSNLKNKEVIWSIDYSSNLANNDLVSSAYPSGHSRGSNNGHMLFTQVYDQVNTSLLIRDIPNGRPFNRYMPTKALLDLFNENDDARYQASFQVAWLCNKEARTAGNSFNTKDTFDFKLGDTVCYTSKSTLTAASMNAKHYTTYDISRVYNAAGVPTNRKFYISLKKFMDPTRGSFNEAQSARDVFVIRLAEMYLIAAEANFNLGKPDVAAGLLNTLRTRAAIPGHEAAMQITPAQVTLDFILDERARELCGEQLRWFDLKRTNKLMDRVTRLNPDAAQYIKAYHTVRPIPQSQIDAVTNKNEFTQNQGYQ</sequence>
<dbReference type="InterPro" id="IPR012944">
    <property type="entry name" value="SusD_RagB_dom"/>
</dbReference>
<evidence type="ECO:0000313" key="8">
    <source>
        <dbReference type="EMBL" id="OQP47396.1"/>
    </source>
</evidence>
<dbReference type="InterPro" id="IPR033985">
    <property type="entry name" value="SusD-like_N"/>
</dbReference>
<keyword evidence="5" id="KW-0998">Cell outer membrane</keyword>
<dbReference type="InterPro" id="IPR011990">
    <property type="entry name" value="TPR-like_helical_dom_sf"/>
</dbReference>
<evidence type="ECO:0000256" key="3">
    <source>
        <dbReference type="ARBA" id="ARBA00022729"/>
    </source>
</evidence>
<evidence type="ECO:0000256" key="1">
    <source>
        <dbReference type="ARBA" id="ARBA00004442"/>
    </source>
</evidence>
<dbReference type="Pfam" id="PF07980">
    <property type="entry name" value="SusD_RagB"/>
    <property type="match status" value="1"/>
</dbReference>
<evidence type="ECO:0000256" key="5">
    <source>
        <dbReference type="ARBA" id="ARBA00023237"/>
    </source>
</evidence>
<comment type="subcellular location">
    <subcellularLocation>
        <location evidence="1">Cell outer membrane</location>
    </subcellularLocation>
</comment>
<reference evidence="9" key="1">
    <citation type="submission" date="2016-04" db="EMBL/GenBank/DDBJ databases">
        <authorList>
            <person name="Chen L."/>
            <person name="Zhuang W."/>
            <person name="Wang G."/>
        </authorList>
    </citation>
    <scope>NUCLEOTIDE SEQUENCE [LARGE SCALE GENOMIC DNA]</scope>
    <source>
        <strain evidence="9">17621</strain>
    </source>
</reference>
<dbReference type="GO" id="GO:0009279">
    <property type="term" value="C:cell outer membrane"/>
    <property type="evidence" value="ECO:0007669"/>
    <property type="project" value="UniProtKB-SubCell"/>
</dbReference>
<organism evidence="8 9">
    <name type="scientific">Niastella yeongjuensis</name>
    <dbReference type="NCBI Taxonomy" id="354355"/>
    <lineage>
        <taxon>Bacteria</taxon>
        <taxon>Pseudomonadati</taxon>
        <taxon>Bacteroidota</taxon>
        <taxon>Chitinophagia</taxon>
        <taxon>Chitinophagales</taxon>
        <taxon>Chitinophagaceae</taxon>
        <taxon>Niastella</taxon>
    </lineage>
</organism>
<dbReference type="RefSeq" id="WP_242673155.1">
    <property type="nucleotide sequence ID" value="NZ_FOCZ01000002.1"/>
</dbReference>
<name>A0A1V9EMP6_9BACT</name>
<keyword evidence="3" id="KW-0732">Signal</keyword>
<keyword evidence="9" id="KW-1185">Reference proteome</keyword>
<dbReference type="SUPFAM" id="SSF48452">
    <property type="entry name" value="TPR-like"/>
    <property type="match status" value="1"/>
</dbReference>
<dbReference type="STRING" id="354355.SAMN05660816_01587"/>
<evidence type="ECO:0000313" key="9">
    <source>
        <dbReference type="Proteomes" id="UP000192610"/>
    </source>
</evidence>
<evidence type="ECO:0000259" key="7">
    <source>
        <dbReference type="Pfam" id="PF14322"/>
    </source>
</evidence>
<dbReference type="PROSITE" id="PS51257">
    <property type="entry name" value="PROKAR_LIPOPROTEIN"/>
    <property type="match status" value="1"/>
</dbReference>
<dbReference type="Pfam" id="PF14322">
    <property type="entry name" value="SusD-like_3"/>
    <property type="match status" value="1"/>
</dbReference>
<feature type="domain" description="RagB/SusD" evidence="6">
    <location>
        <begin position="263"/>
        <end position="565"/>
    </location>
</feature>
<dbReference type="Gene3D" id="1.25.40.390">
    <property type="match status" value="1"/>
</dbReference>
<evidence type="ECO:0000259" key="6">
    <source>
        <dbReference type="Pfam" id="PF07980"/>
    </source>
</evidence>
<accession>A0A1V9EMP6</accession>
<comment type="similarity">
    <text evidence="2">Belongs to the SusD family.</text>
</comment>
<keyword evidence="4" id="KW-0472">Membrane</keyword>
<evidence type="ECO:0000256" key="2">
    <source>
        <dbReference type="ARBA" id="ARBA00006275"/>
    </source>
</evidence>
<gene>
    <name evidence="8" type="ORF">A4H97_07810</name>
</gene>
<dbReference type="AlphaFoldDB" id="A0A1V9EMP6"/>
<comment type="caution">
    <text evidence="8">The sequence shown here is derived from an EMBL/GenBank/DDBJ whole genome shotgun (WGS) entry which is preliminary data.</text>
</comment>
<feature type="domain" description="SusD-like N-terminal" evidence="7">
    <location>
        <begin position="100"/>
        <end position="224"/>
    </location>
</feature>
<protein>
    <submittedName>
        <fullName evidence="8">Carbohydrate-binding protein SusD</fullName>
    </submittedName>
</protein>
<dbReference type="EMBL" id="LVXG01000023">
    <property type="protein sequence ID" value="OQP47396.1"/>
    <property type="molecule type" value="Genomic_DNA"/>
</dbReference>
<dbReference type="Proteomes" id="UP000192610">
    <property type="component" value="Unassembled WGS sequence"/>
</dbReference>